<feature type="region of interest" description="NMPbind" evidence="10">
    <location>
        <begin position="38"/>
        <end position="61"/>
    </location>
</feature>
<dbReference type="Gene3D" id="3.40.50.300">
    <property type="entry name" value="P-loop containing nucleotide triphosphate hydrolases"/>
    <property type="match status" value="1"/>
</dbReference>
<dbReference type="GeneID" id="14496239"/>
<comment type="catalytic activity">
    <reaction evidence="1 10">
        <text>AMP + ATP = 2 ADP</text>
        <dbReference type="Rhea" id="RHEA:12973"/>
        <dbReference type="ChEBI" id="CHEBI:30616"/>
        <dbReference type="ChEBI" id="CHEBI:456215"/>
        <dbReference type="ChEBI" id="CHEBI:456216"/>
        <dbReference type="EC" id="2.7.4.3"/>
    </reaction>
</comment>
<dbReference type="SUPFAM" id="SSF52540">
    <property type="entry name" value="P-loop containing nucleoside triphosphate hydrolases"/>
    <property type="match status" value="1"/>
</dbReference>
<feature type="region of interest" description="Disordered" evidence="11">
    <location>
        <begin position="181"/>
        <end position="209"/>
    </location>
</feature>
<comment type="subunit">
    <text evidence="10">Interacts with small ribosomal subunit protein uS11. Not a structural component of 43S pre-ribosomes, but transiently interacts with them by binding to uS11.</text>
</comment>
<dbReference type="OMA" id="QCEIFGT"/>
<dbReference type="GO" id="GO:0004017">
    <property type="term" value="F:AMP kinase activity"/>
    <property type="evidence" value="ECO:0007669"/>
    <property type="project" value="UniProtKB-UniRule"/>
</dbReference>
<dbReference type="GO" id="GO:0005737">
    <property type="term" value="C:cytoplasm"/>
    <property type="evidence" value="ECO:0007669"/>
    <property type="project" value="UniProtKB-SubCell"/>
</dbReference>
<feature type="binding site" evidence="10">
    <location>
        <position position="20"/>
    </location>
    <ligand>
        <name>ATP</name>
        <dbReference type="ChEBI" id="CHEBI:30616"/>
    </ligand>
</feature>
<feature type="binding site" evidence="10">
    <location>
        <position position="19"/>
    </location>
    <ligand>
        <name>ATP</name>
        <dbReference type="ChEBI" id="CHEBI:30616"/>
    </ligand>
</feature>
<comment type="caution">
    <text evidence="10">Lacks conserved residue(s) required for the propagation of feature annotation.</text>
</comment>
<comment type="function">
    <text evidence="10">Broad-specificity nucleoside monophosphate (NMP) kinase that catalyzes the reversible transfer of the terminal phosphate group between nucleoside triphosphates and monophosphates. Has also ATPase activity. Involved in the late cytoplasmic maturation steps of the 40S ribosomal particles, specifically 18S rRNA maturation. While NMP activity is not required for ribosome maturation, ATPase activity is. Associates transiently with small ribosomal subunit protein uS11. ATP hydrolysis breaks the interaction with uS11. May temporarily remove uS11 from the ribosome to enable a conformational change of the ribosomal RNA that is needed for the final maturation step of the small ribosomal subunit. Its NMP activity may have a role in nuclear energy homeostasis.</text>
</comment>
<dbReference type="EMBL" id="HE806320">
    <property type="protein sequence ID" value="CCH61113.1"/>
    <property type="molecule type" value="Genomic_DNA"/>
</dbReference>
<dbReference type="GO" id="GO:0034599">
    <property type="term" value="P:cellular response to oxidative stress"/>
    <property type="evidence" value="ECO:0007669"/>
    <property type="project" value="EnsemblFungi"/>
</dbReference>
<dbReference type="InParanoid" id="I2H411"/>
<evidence type="ECO:0000256" key="3">
    <source>
        <dbReference type="ARBA" id="ARBA00022517"/>
    </source>
</evidence>
<dbReference type="GO" id="GO:0016887">
    <property type="term" value="F:ATP hydrolysis activity"/>
    <property type="evidence" value="ECO:0007669"/>
    <property type="project" value="UniProtKB-UniRule"/>
</dbReference>
<keyword evidence="8 10" id="KW-0067">ATP-binding</keyword>
<accession>I2H411</accession>
<feature type="binding site" evidence="10">
    <location>
        <position position="21"/>
    </location>
    <ligand>
        <name>ATP</name>
        <dbReference type="ChEBI" id="CHEBI:30616"/>
    </ligand>
</feature>
<dbReference type="GO" id="GO:0000462">
    <property type="term" value="P:maturation of SSU-rRNA from tricistronic rRNA transcript (SSU-rRNA, 5.8S rRNA, LSU-rRNA)"/>
    <property type="evidence" value="ECO:0007669"/>
    <property type="project" value="EnsemblFungi"/>
</dbReference>
<keyword evidence="9 10" id="KW-0539">Nucleus</keyword>
<dbReference type="HAMAP" id="MF_00039">
    <property type="entry name" value="Adenylate_kinase_AK6"/>
    <property type="match status" value="1"/>
</dbReference>
<comment type="catalytic activity">
    <reaction evidence="10">
        <text>ATP + H2O = ADP + phosphate + H(+)</text>
        <dbReference type="Rhea" id="RHEA:13065"/>
        <dbReference type="ChEBI" id="CHEBI:15377"/>
        <dbReference type="ChEBI" id="CHEBI:15378"/>
        <dbReference type="ChEBI" id="CHEBI:30616"/>
        <dbReference type="ChEBI" id="CHEBI:43474"/>
        <dbReference type="ChEBI" id="CHEBI:456216"/>
    </reaction>
</comment>
<dbReference type="RefSeq" id="XP_004180632.1">
    <property type="nucleotide sequence ID" value="XM_004180584.1"/>
</dbReference>
<dbReference type="InterPro" id="IPR027417">
    <property type="entry name" value="P-loop_NTPase"/>
</dbReference>
<evidence type="ECO:0000256" key="1">
    <source>
        <dbReference type="ARBA" id="ARBA00000582"/>
    </source>
</evidence>
<evidence type="ECO:0000256" key="10">
    <source>
        <dbReference type="HAMAP-Rule" id="MF_03173"/>
    </source>
</evidence>
<dbReference type="FunFam" id="3.40.50.300:FF:000372">
    <property type="entry name" value="Adenylate kinase isoenzyme 6 homolog"/>
    <property type="match status" value="1"/>
</dbReference>
<dbReference type="GO" id="GO:0005634">
    <property type="term" value="C:nucleus"/>
    <property type="evidence" value="ECO:0007669"/>
    <property type="project" value="UniProtKB-SubCell"/>
</dbReference>
<keyword evidence="7 10" id="KW-0418">Kinase</keyword>
<name>I2H411_HENB6</name>
<keyword evidence="13" id="KW-1185">Reference proteome</keyword>
<dbReference type="HOGENOM" id="CLU_079096_3_0_1"/>
<evidence type="ECO:0000256" key="6">
    <source>
        <dbReference type="ARBA" id="ARBA00022741"/>
    </source>
</evidence>
<comment type="subcellular location">
    <subcellularLocation>
        <location evidence="10">Cytoplasm</location>
    </subcellularLocation>
    <subcellularLocation>
        <location evidence="10">Nucleus</location>
    </subcellularLocation>
</comment>
<evidence type="ECO:0000313" key="13">
    <source>
        <dbReference type="Proteomes" id="UP000002866"/>
    </source>
</evidence>
<evidence type="ECO:0000256" key="11">
    <source>
        <dbReference type="SAM" id="MobiDB-lite"/>
    </source>
</evidence>
<dbReference type="Pfam" id="PF13238">
    <property type="entry name" value="AAA_18"/>
    <property type="match status" value="1"/>
</dbReference>
<evidence type="ECO:0000256" key="2">
    <source>
        <dbReference type="ARBA" id="ARBA00022490"/>
    </source>
</evidence>
<dbReference type="STRING" id="1071380.I2H411"/>
<sequence>MKSRRYLPNLLISGTPGTGKSSTCELLKRELEDYKYINISDFAKEFNCYDGFDKGRKSHIVDEDKLLDELEPILREGHNIVDWHVNDVFPERLIDLVVILRADNSVLYDRLQNRKYHDAKVQENLDAEIMGVVLQDAIDSYAQEIVIELQSNNTEEMTSNVDRIVSWVELWKKQHADGVTNELGEIKKDQSESEDESESEGESQSDNEE</sequence>
<feature type="binding site" evidence="10">
    <location>
        <position position="114"/>
    </location>
    <ligand>
        <name>ATP</name>
        <dbReference type="ChEBI" id="CHEBI:30616"/>
    </ligand>
</feature>
<gene>
    <name evidence="12" type="primary">TBLA0E00520</name>
    <name evidence="12" type="ORF">TBLA_0E00520</name>
</gene>
<keyword evidence="2 10" id="KW-0963">Cytoplasm</keyword>
<feature type="region of interest" description="LID" evidence="10">
    <location>
        <begin position="113"/>
        <end position="123"/>
    </location>
</feature>
<dbReference type="eggNOG" id="KOG3347">
    <property type="taxonomic scope" value="Eukaryota"/>
</dbReference>
<evidence type="ECO:0000256" key="5">
    <source>
        <dbReference type="ARBA" id="ARBA00022679"/>
    </source>
</evidence>
<dbReference type="KEGG" id="tbl:TBLA_0E00520"/>
<feature type="binding site" evidence="10">
    <location>
        <position position="17"/>
    </location>
    <ligand>
        <name>ATP</name>
        <dbReference type="ChEBI" id="CHEBI:30616"/>
    </ligand>
</feature>
<keyword evidence="5 10" id="KW-0808">Transferase</keyword>
<organism evidence="12 13">
    <name type="scientific">Henningerozyma blattae (strain ATCC 34711 / CBS 6284 / DSM 70876 / NBRC 10599 / NRRL Y-10934 / UCD 77-7)</name>
    <name type="common">Yeast</name>
    <name type="synonym">Tetrapisispora blattae</name>
    <dbReference type="NCBI Taxonomy" id="1071380"/>
    <lineage>
        <taxon>Eukaryota</taxon>
        <taxon>Fungi</taxon>
        <taxon>Dikarya</taxon>
        <taxon>Ascomycota</taxon>
        <taxon>Saccharomycotina</taxon>
        <taxon>Saccharomycetes</taxon>
        <taxon>Saccharomycetales</taxon>
        <taxon>Saccharomycetaceae</taxon>
        <taxon>Henningerozyma</taxon>
    </lineage>
</organism>
<reference evidence="12 13" key="1">
    <citation type="journal article" date="2011" name="Proc. Natl. Acad. Sci. U.S.A.">
        <title>Evolutionary erosion of yeast sex chromosomes by mating-type switching accidents.</title>
        <authorList>
            <person name="Gordon J.L."/>
            <person name="Armisen D."/>
            <person name="Proux-Wera E."/>
            <person name="Oheigeartaigh S.S."/>
            <person name="Byrne K.P."/>
            <person name="Wolfe K.H."/>
        </authorList>
    </citation>
    <scope>NUCLEOTIDE SEQUENCE [LARGE SCALE GENOMIC DNA]</scope>
    <source>
        <strain evidence="13">ATCC 34711 / CBS 6284 / DSM 70876 / NBRC 10599 / NRRL Y-10934 / UCD 77-7</strain>
    </source>
</reference>
<dbReference type="GO" id="GO:0005524">
    <property type="term" value="F:ATP binding"/>
    <property type="evidence" value="ECO:0007669"/>
    <property type="project" value="UniProtKB-KW"/>
</dbReference>
<dbReference type="PANTHER" id="PTHR12595">
    <property type="entry name" value="POS9-ACTIVATING FACTOR FAP7-RELATED"/>
    <property type="match status" value="1"/>
</dbReference>
<keyword evidence="4 10" id="KW-0698">rRNA processing</keyword>
<dbReference type="EC" id="2.7.4.3" evidence="10"/>
<dbReference type="AlphaFoldDB" id="I2H411"/>
<feature type="binding site" evidence="10">
    <location>
        <position position="22"/>
    </location>
    <ligand>
        <name>ATP</name>
        <dbReference type="ChEBI" id="CHEBI:30616"/>
    </ligand>
</feature>
<comment type="similarity">
    <text evidence="10">Belongs to the adenylate kinase family. AK6 subfamily.</text>
</comment>
<evidence type="ECO:0000256" key="4">
    <source>
        <dbReference type="ARBA" id="ARBA00022552"/>
    </source>
</evidence>
<dbReference type="OrthoDB" id="10251185at2759"/>
<dbReference type="PANTHER" id="PTHR12595:SF0">
    <property type="entry name" value="ADENYLATE KINASE ISOENZYME 6"/>
    <property type="match status" value="1"/>
</dbReference>
<evidence type="ECO:0000256" key="9">
    <source>
        <dbReference type="ARBA" id="ARBA00023242"/>
    </source>
</evidence>
<feature type="compositionally biased region" description="Acidic residues" evidence="11">
    <location>
        <begin position="192"/>
        <end position="209"/>
    </location>
</feature>
<keyword evidence="6 10" id="KW-0547">Nucleotide-binding</keyword>
<dbReference type="InterPro" id="IPR020618">
    <property type="entry name" value="Adenyl_kinase_AK6"/>
</dbReference>
<dbReference type="Proteomes" id="UP000002866">
    <property type="component" value="Chromosome 5"/>
</dbReference>
<evidence type="ECO:0000256" key="7">
    <source>
        <dbReference type="ARBA" id="ARBA00022777"/>
    </source>
</evidence>
<evidence type="ECO:0000313" key="12">
    <source>
        <dbReference type="EMBL" id="CCH61113.1"/>
    </source>
</evidence>
<protein>
    <recommendedName>
        <fullName evidence="10">Adenylate kinase isoenzyme 6 homolog</fullName>
        <shortName evidence="10">AK6</shortName>
        <ecNumber evidence="10">2.7.4.3</ecNumber>
    </recommendedName>
    <alternativeName>
        <fullName evidence="10">Dual activity adenylate kinase/ATPase</fullName>
        <shortName evidence="10">AK/ATPase</shortName>
    </alternativeName>
</protein>
<evidence type="ECO:0000256" key="8">
    <source>
        <dbReference type="ARBA" id="ARBA00022840"/>
    </source>
</evidence>
<keyword evidence="3 10" id="KW-0690">Ribosome biogenesis</keyword>
<dbReference type="FunCoup" id="I2H411">
    <property type="interactions" value="871"/>
</dbReference>
<proteinExistence type="inferred from homology"/>